<feature type="transmembrane region" description="Helical" evidence="6">
    <location>
        <begin position="53"/>
        <end position="79"/>
    </location>
</feature>
<reference evidence="7 8" key="1">
    <citation type="submission" date="2016-05" db="EMBL/GenBank/DDBJ databases">
        <title>Niabella ginsenosidivorans BS26 whole genome sequencing.</title>
        <authorList>
            <person name="Im W.T."/>
            <person name="Siddiqi M.Z."/>
        </authorList>
    </citation>
    <scope>NUCLEOTIDE SEQUENCE [LARGE SCALE GENOMIC DNA]</scope>
    <source>
        <strain evidence="7 8">BS26</strain>
    </source>
</reference>
<keyword evidence="8" id="KW-1185">Reference proteome</keyword>
<keyword evidence="4 6" id="KW-1133">Transmembrane helix</keyword>
<dbReference type="GO" id="GO:0015920">
    <property type="term" value="P:lipopolysaccharide transport"/>
    <property type="evidence" value="ECO:0007669"/>
    <property type="project" value="TreeGrafter"/>
</dbReference>
<feature type="transmembrane region" description="Helical" evidence="6">
    <location>
        <begin position="342"/>
        <end position="363"/>
    </location>
</feature>
<dbReference type="RefSeq" id="WP_067755919.1">
    <property type="nucleotide sequence ID" value="NZ_CP015772.1"/>
</dbReference>
<evidence type="ECO:0000313" key="8">
    <source>
        <dbReference type="Proteomes" id="UP000077667"/>
    </source>
</evidence>
<accession>A0A1A9I467</accession>
<dbReference type="Proteomes" id="UP000077667">
    <property type="component" value="Chromosome"/>
</dbReference>
<dbReference type="InterPro" id="IPR005495">
    <property type="entry name" value="LptG/LptF_permease"/>
</dbReference>
<keyword evidence="2" id="KW-1003">Cell membrane</keyword>
<proteinExistence type="predicted"/>
<organism evidence="7 8">
    <name type="scientific">Niabella ginsenosidivorans</name>
    <dbReference type="NCBI Taxonomy" id="1176587"/>
    <lineage>
        <taxon>Bacteria</taxon>
        <taxon>Pseudomonadati</taxon>
        <taxon>Bacteroidota</taxon>
        <taxon>Chitinophagia</taxon>
        <taxon>Chitinophagales</taxon>
        <taxon>Chitinophagaceae</taxon>
        <taxon>Niabella</taxon>
    </lineage>
</organism>
<sequence length="368" mass="41920">MKKLDWYILNKLLVAFVFCMLLFTVIAVAIDTSEKSDDFVKSGLGWWQIFTQYYMGFIPFIWSLLFPLFVFIAVIFFTSKMALRSEIIAILASGTKFSRFLRPYMVGGVLLATILFFGRAYFIPMANGIMSTFKKNYIDKNDALKQRSEAACATCFYKRVDADTYMGVKNFDMTARKSNGAFFMDRVKKGKVIYNLRAESLRWDTTNKQRRWIAVNVVERQVDSLGERIRHLTEKVVRLNMAPDELIKDEYLKDKLTTPDLKRLIRNEQLRGTEGLNALKVELYKRTAAPFTVLLLTFIGAVIASRKTRGGSGMHLAVGIVIAAVFIIADQFSTVFSVKGNFPPLLAAWIPNIVFSLVAVQLYKMAPK</sequence>
<evidence type="ECO:0000256" key="1">
    <source>
        <dbReference type="ARBA" id="ARBA00004651"/>
    </source>
</evidence>
<evidence type="ECO:0000256" key="3">
    <source>
        <dbReference type="ARBA" id="ARBA00022692"/>
    </source>
</evidence>
<comment type="subcellular location">
    <subcellularLocation>
        <location evidence="1">Cell membrane</location>
        <topology evidence="1">Multi-pass membrane protein</topology>
    </subcellularLocation>
</comment>
<feature type="transmembrane region" description="Helical" evidence="6">
    <location>
        <begin position="287"/>
        <end position="304"/>
    </location>
</feature>
<dbReference type="PANTHER" id="PTHR33529:SF8">
    <property type="entry name" value="PERMEASE, YJGP_YJGQ FAMILY"/>
    <property type="match status" value="1"/>
</dbReference>
<dbReference type="Pfam" id="PF03739">
    <property type="entry name" value="LptF_LptG"/>
    <property type="match status" value="1"/>
</dbReference>
<dbReference type="PANTHER" id="PTHR33529">
    <property type="entry name" value="SLR0882 PROTEIN-RELATED"/>
    <property type="match status" value="1"/>
</dbReference>
<dbReference type="STRING" id="1176587.A8C56_11390"/>
<feature type="transmembrane region" description="Helical" evidence="6">
    <location>
        <begin position="100"/>
        <end position="122"/>
    </location>
</feature>
<evidence type="ECO:0000256" key="4">
    <source>
        <dbReference type="ARBA" id="ARBA00022989"/>
    </source>
</evidence>
<gene>
    <name evidence="7" type="ORF">A8C56_11390</name>
</gene>
<keyword evidence="5 6" id="KW-0472">Membrane</keyword>
<protein>
    <submittedName>
        <fullName evidence="7">Permease</fullName>
    </submittedName>
</protein>
<name>A0A1A9I467_9BACT</name>
<dbReference type="KEGG" id="nia:A8C56_11390"/>
<evidence type="ECO:0000256" key="5">
    <source>
        <dbReference type="ARBA" id="ARBA00023136"/>
    </source>
</evidence>
<keyword evidence="3 6" id="KW-0812">Transmembrane</keyword>
<dbReference type="AlphaFoldDB" id="A0A1A9I467"/>
<evidence type="ECO:0000256" key="2">
    <source>
        <dbReference type="ARBA" id="ARBA00022475"/>
    </source>
</evidence>
<evidence type="ECO:0000256" key="6">
    <source>
        <dbReference type="SAM" id="Phobius"/>
    </source>
</evidence>
<dbReference type="GO" id="GO:0043190">
    <property type="term" value="C:ATP-binding cassette (ABC) transporter complex"/>
    <property type="evidence" value="ECO:0007669"/>
    <property type="project" value="TreeGrafter"/>
</dbReference>
<evidence type="ECO:0000313" key="7">
    <source>
        <dbReference type="EMBL" id="ANH81500.1"/>
    </source>
</evidence>
<dbReference type="EMBL" id="CP015772">
    <property type="protein sequence ID" value="ANH81500.1"/>
    <property type="molecule type" value="Genomic_DNA"/>
</dbReference>
<dbReference type="OrthoDB" id="9807977at2"/>
<feature type="transmembrane region" description="Helical" evidence="6">
    <location>
        <begin position="316"/>
        <end position="336"/>
    </location>
</feature>